<name>A0ABP8KZP0_9MICO</name>
<feature type="compositionally biased region" description="Low complexity" evidence="1">
    <location>
        <begin position="161"/>
        <end position="201"/>
    </location>
</feature>
<feature type="region of interest" description="Disordered" evidence="1">
    <location>
        <begin position="383"/>
        <end position="403"/>
    </location>
</feature>
<evidence type="ECO:0000256" key="1">
    <source>
        <dbReference type="SAM" id="MobiDB-lite"/>
    </source>
</evidence>
<feature type="transmembrane region" description="Helical" evidence="2">
    <location>
        <begin position="237"/>
        <end position="256"/>
    </location>
</feature>
<evidence type="ECO:0000313" key="3">
    <source>
        <dbReference type="EMBL" id="GAA4419686.1"/>
    </source>
</evidence>
<organism evidence="3 4">
    <name type="scientific">Georgenia halophila</name>
    <dbReference type="NCBI Taxonomy" id="620889"/>
    <lineage>
        <taxon>Bacteria</taxon>
        <taxon>Bacillati</taxon>
        <taxon>Actinomycetota</taxon>
        <taxon>Actinomycetes</taxon>
        <taxon>Micrococcales</taxon>
        <taxon>Bogoriellaceae</taxon>
        <taxon>Georgenia</taxon>
    </lineage>
</organism>
<dbReference type="Proteomes" id="UP001500622">
    <property type="component" value="Unassembled WGS sequence"/>
</dbReference>
<proteinExistence type="predicted"/>
<feature type="transmembrane region" description="Helical" evidence="2">
    <location>
        <begin position="303"/>
        <end position="322"/>
    </location>
</feature>
<feature type="transmembrane region" description="Helical" evidence="2">
    <location>
        <begin position="360"/>
        <end position="377"/>
    </location>
</feature>
<feature type="compositionally biased region" description="Polar residues" evidence="1">
    <location>
        <begin position="138"/>
        <end position="148"/>
    </location>
</feature>
<feature type="transmembrane region" description="Helical" evidence="2">
    <location>
        <begin position="276"/>
        <end position="296"/>
    </location>
</feature>
<evidence type="ECO:0000256" key="2">
    <source>
        <dbReference type="SAM" id="Phobius"/>
    </source>
</evidence>
<comment type="caution">
    <text evidence="3">The sequence shown here is derived from an EMBL/GenBank/DDBJ whole genome shotgun (WGS) entry which is preliminary data.</text>
</comment>
<accession>A0ABP8KZP0</accession>
<keyword evidence="2" id="KW-0812">Transmembrane</keyword>
<feature type="compositionally biased region" description="Low complexity" evidence="1">
    <location>
        <begin position="26"/>
        <end position="48"/>
    </location>
</feature>
<keyword evidence="4" id="KW-1185">Reference proteome</keyword>
<keyword evidence="2" id="KW-1133">Transmembrane helix</keyword>
<feature type="compositionally biased region" description="Low complexity" evidence="1">
    <location>
        <begin position="66"/>
        <end position="83"/>
    </location>
</feature>
<sequence>MTTSDPNRRDEPTDGPDAASTKFGGPAEPTQEPEPAADAPAAEATPQQRPSWLTEPADEPADDDAAAGTTSSAPWSSTPAGAARPTADPGAEGTGNDPAGTSADDERTTTADRRQGFMGLRDEADIGQSGTPGGATGTGRSDATTTQTGPSHAAPIPPAPAATAAVPAAGAGHPPASTGAAASTPGGTTPSRSTPGSAASSDDAALRERWSSRQPDHSSDAALEGATQARPRSRAAAHWWSLLISLVLTPVAWYLVADGGARLTLGEESPWATGEIVPSALIELVAGLIVVAVLLLVARWSALGAIVMGAIVLLAGLAFVVLPSETATFLDPVTTWLEDFNAFGGNVAHHLLEDGPSGRIALYGLGLLMTGVVSGGARRSGRAEQRSREAYERRTVRNGDGGA</sequence>
<feature type="compositionally biased region" description="Basic and acidic residues" evidence="1">
    <location>
        <begin position="383"/>
        <end position="397"/>
    </location>
</feature>
<dbReference type="EMBL" id="BAABGN010000003">
    <property type="protein sequence ID" value="GAA4419686.1"/>
    <property type="molecule type" value="Genomic_DNA"/>
</dbReference>
<evidence type="ECO:0008006" key="5">
    <source>
        <dbReference type="Google" id="ProtNLM"/>
    </source>
</evidence>
<feature type="region of interest" description="Disordered" evidence="1">
    <location>
        <begin position="1"/>
        <end position="228"/>
    </location>
</feature>
<feature type="compositionally biased region" description="Basic and acidic residues" evidence="1">
    <location>
        <begin position="1"/>
        <end position="12"/>
    </location>
</feature>
<feature type="compositionally biased region" description="Acidic residues" evidence="1">
    <location>
        <begin position="56"/>
        <end position="65"/>
    </location>
</feature>
<protein>
    <recommendedName>
        <fullName evidence="5">Membrane protein YphA (DoxX/SURF4 family)</fullName>
    </recommendedName>
</protein>
<reference evidence="4" key="1">
    <citation type="journal article" date="2019" name="Int. J. Syst. Evol. Microbiol.">
        <title>The Global Catalogue of Microorganisms (GCM) 10K type strain sequencing project: providing services to taxonomists for standard genome sequencing and annotation.</title>
        <authorList>
            <consortium name="The Broad Institute Genomics Platform"/>
            <consortium name="The Broad Institute Genome Sequencing Center for Infectious Disease"/>
            <person name="Wu L."/>
            <person name="Ma J."/>
        </authorList>
    </citation>
    <scope>NUCLEOTIDE SEQUENCE [LARGE SCALE GENOMIC DNA]</scope>
    <source>
        <strain evidence="4">JCM 17810</strain>
    </source>
</reference>
<evidence type="ECO:0000313" key="4">
    <source>
        <dbReference type="Proteomes" id="UP001500622"/>
    </source>
</evidence>
<feature type="compositionally biased region" description="Basic and acidic residues" evidence="1">
    <location>
        <begin position="204"/>
        <end position="219"/>
    </location>
</feature>
<feature type="compositionally biased region" description="Basic and acidic residues" evidence="1">
    <location>
        <begin position="104"/>
        <end position="124"/>
    </location>
</feature>
<dbReference type="RefSeq" id="WP_345215475.1">
    <property type="nucleotide sequence ID" value="NZ_BAABGN010000003.1"/>
</dbReference>
<keyword evidence="2" id="KW-0472">Membrane</keyword>
<gene>
    <name evidence="3" type="ORF">GCM10023169_10600</name>
</gene>